<reference evidence="2 3" key="1">
    <citation type="journal article" date="2016" name="Int. J. Syst. Evol. Microbiol.">
        <title>Paraphotobacterium marinum gen. nov., sp. nov., a member of the family Vibrionaceae, isolated from surface seawater.</title>
        <authorList>
            <person name="Huang Z."/>
            <person name="Dong C."/>
            <person name="Shao Z."/>
        </authorList>
    </citation>
    <scope>NUCLEOTIDE SEQUENCE [LARGE SCALE GENOMIC DNA]</scope>
    <source>
        <strain evidence="2 3">NSCS20N07D</strain>
    </source>
</reference>
<evidence type="ECO:0000256" key="1">
    <source>
        <dbReference type="PROSITE-ProRule" id="PRU00182"/>
    </source>
</evidence>
<dbReference type="Proteomes" id="UP000242175">
    <property type="component" value="Chromosome small"/>
</dbReference>
<dbReference type="InterPro" id="IPR036986">
    <property type="entry name" value="S4_RNA-bd_sf"/>
</dbReference>
<accession>A0A220VHC7</accession>
<evidence type="ECO:0000313" key="2">
    <source>
        <dbReference type="EMBL" id="ASK79656.1"/>
    </source>
</evidence>
<proteinExistence type="predicted"/>
<dbReference type="RefSeq" id="WP_089074564.1">
    <property type="nucleotide sequence ID" value="NZ_CBCSAM010000014.1"/>
</dbReference>
<dbReference type="KEGG" id="pmai:CF386_11420"/>
<dbReference type="OrthoDB" id="9802835at2"/>
<keyword evidence="3" id="KW-1185">Reference proteome</keyword>
<dbReference type="Gene3D" id="3.10.290.10">
    <property type="entry name" value="RNA-binding S4 domain"/>
    <property type="match status" value="1"/>
</dbReference>
<evidence type="ECO:0000313" key="3">
    <source>
        <dbReference type="Proteomes" id="UP000242175"/>
    </source>
</evidence>
<dbReference type="EMBL" id="CP022356">
    <property type="protein sequence ID" value="ASK79656.1"/>
    <property type="molecule type" value="Genomic_DNA"/>
</dbReference>
<dbReference type="SUPFAM" id="SSF55174">
    <property type="entry name" value="Alpha-L RNA-binding motif"/>
    <property type="match status" value="1"/>
</dbReference>
<dbReference type="Pfam" id="PF13275">
    <property type="entry name" value="S4_2"/>
    <property type="match status" value="1"/>
</dbReference>
<organism evidence="2 3">
    <name type="scientific">Paraphotobacterium marinum</name>
    <dbReference type="NCBI Taxonomy" id="1755811"/>
    <lineage>
        <taxon>Bacteria</taxon>
        <taxon>Pseudomonadati</taxon>
        <taxon>Pseudomonadota</taxon>
        <taxon>Gammaproteobacteria</taxon>
        <taxon>Vibrionales</taxon>
        <taxon>Vibrionaceae</taxon>
        <taxon>Paraphotobacterium</taxon>
    </lineage>
</organism>
<dbReference type="PROSITE" id="PS50889">
    <property type="entry name" value="S4"/>
    <property type="match status" value="1"/>
</dbReference>
<keyword evidence="1" id="KW-0694">RNA-binding</keyword>
<dbReference type="GO" id="GO:0003723">
    <property type="term" value="F:RNA binding"/>
    <property type="evidence" value="ECO:0007669"/>
    <property type="project" value="UniProtKB-KW"/>
</dbReference>
<name>A0A220VHC7_9GAMM</name>
<protein>
    <submittedName>
        <fullName evidence="2">Uncharacterized protein</fullName>
    </submittedName>
</protein>
<dbReference type="AlphaFoldDB" id="A0A220VHC7"/>
<gene>
    <name evidence="2" type="ORF">CF386_11420</name>
</gene>
<sequence>MIEIKINQEPIELSKILKLANIVSGGGEAKVLISEGLVCVNGDIESRKRKKIYVNDVIQFQENTYLVVLDDTSNDNEKVGHKSRKAISFI</sequence>
<dbReference type="CDD" id="cd00165">
    <property type="entry name" value="S4"/>
    <property type="match status" value="1"/>
</dbReference>